<evidence type="ECO:0000256" key="1">
    <source>
        <dbReference type="SAM" id="Coils"/>
    </source>
</evidence>
<reference evidence="2" key="1">
    <citation type="submission" date="2019-03" db="EMBL/GenBank/DDBJ databases">
        <title>Single cell metagenomics reveals metabolic interactions within the superorganism composed of flagellate Streblomastix strix and complex community of Bacteroidetes bacteria on its surface.</title>
        <authorList>
            <person name="Treitli S.C."/>
            <person name="Kolisko M."/>
            <person name="Husnik F."/>
            <person name="Keeling P."/>
            <person name="Hampl V."/>
        </authorList>
    </citation>
    <scope>NUCLEOTIDE SEQUENCE</scope>
    <source>
        <strain evidence="2">STM</strain>
    </source>
</reference>
<comment type="caution">
    <text evidence="2">The sequence shown here is derived from an EMBL/GenBank/DDBJ whole genome shotgun (WGS) entry which is preliminary data.</text>
</comment>
<evidence type="ECO:0000313" key="2">
    <source>
        <dbReference type="EMBL" id="KAA6329032.1"/>
    </source>
</evidence>
<dbReference type="AlphaFoldDB" id="A0A5J4R5P4"/>
<gene>
    <name evidence="2" type="ORF">EZS27_022128</name>
</gene>
<dbReference type="EMBL" id="SNRY01001715">
    <property type="protein sequence ID" value="KAA6329032.1"/>
    <property type="molecule type" value="Genomic_DNA"/>
</dbReference>
<accession>A0A5J4R5P4</accession>
<keyword evidence="1" id="KW-0175">Coiled coil</keyword>
<feature type="coiled-coil region" evidence="1">
    <location>
        <begin position="64"/>
        <end position="105"/>
    </location>
</feature>
<protein>
    <submittedName>
        <fullName evidence="2">Uncharacterized protein</fullName>
    </submittedName>
</protein>
<organism evidence="2">
    <name type="scientific">termite gut metagenome</name>
    <dbReference type="NCBI Taxonomy" id="433724"/>
    <lineage>
        <taxon>unclassified sequences</taxon>
        <taxon>metagenomes</taxon>
        <taxon>organismal metagenomes</taxon>
    </lineage>
</organism>
<sequence length="163" mass="18690">MAFVSLKKQKAQKQYSSSIIESAQKALNQTTDTIKRAILQNLISCFELSQKADATEAIIEALKGKIAKKSNANLKEQLERYKTELSELIEELNKIQLDVDKELDDVEKWKYSHLCEMFENLISCQKTWIIVLSKRNMELKSSASIVVERKEINFDTGVFTIVL</sequence>
<proteinExistence type="predicted"/>
<name>A0A5J4R5P4_9ZZZZ</name>